<evidence type="ECO:0000256" key="2">
    <source>
        <dbReference type="ARBA" id="ARBA00006676"/>
    </source>
</evidence>
<dbReference type="AlphaFoldDB" id="A0A0P6XI31"/>
<dbReference type="RefSeq" id="WP_062417432.1">
    <property type="nucleotide sequence ID" value="NZ_DF967974.1"/>
</dbReference>
<dbReference type="Gene3D" id="3.20.20.140">
    <property type="entry name" value="Metal-dependent hydrolases"/>
    <property type="match status" value="1"/>
</dbReference>
<dbReference type="EC" id="3.5.4.4" evidence="3"/>
<protein>
    <recommendedName>
        <fullName evidence="3">adenosine deaminase</fullName>
        <ecNumber evidence="3">3.5.4.4</ecNumber>
    </recommendedName>
</protein>
<comment type="cofactor">
    <cofactor evidence="1">
        <name>Zn(2+)</name>
        <dbReference type="ChEBI" id="CHEBI:29105"/>
    </cofactor>
</comment>
<keyword evidence="4" id="KW-0479">Metal-binding</keyword>
<evidence type="ECO:0000313" key="8">
    <source>
        <dbReference type="EMBL" id="KPL79775.1"/>
    </source>
</evidence>
<dbReference type="GO" id="GO:0046872">
    <property type="term" value="F:metal ion binding"/>
    <property type="evidence" value="ECO:0007669"/>
    <property type="project" value="UniProtKB-KW"/>
</dbReference>
<dbReference type="Proteomes" id="UP000050501">
    <property type="component" value="Unassembled WGS sequence"/>
</dbReference>
<gene>
    <name evidence="8" type="ORF">ADN01_13600</name>
</gene>
<dbReference type="Pfam" id="PF00962">
    <property type="entry name" value="A_deaminase"/>
    <property type="match status" value="1"/>
</dbReference>
<evidence type="ECO:0000256" key="6">
    <source>
        <dbReference type="ARBA" id="ARBA00022833"/>
    </source>
</evidence>
<dbReference type="SUPFAM" id="SSF51556">
    <property type="entry name" value="Metallo-dependent hydrolases"/>
    <property type="match status" value="1"/>
</dbReference>
<comment type="caution">
    <text evidence="8">The sequence shown here is derived from an EMBL/GenBank/DDBJ whole genome shotgun (WGS) entry which is preliminary data.</text>
</comment>
<dbReference type="GO" id="GO:0006154">
    <property type="term" value="P:adenosine catabolic process"/>
    <property type="evidence" value="ECO:0007669"/>
    <property type="project" value="TreeGrafter"/>
</dbReference>
<evidence type="ECO:0000256" key="3">
    <source>
        <dbReference type="ARBA" id="ARBA00012784"/>
    </source>
</evidence>
<keyword evidence="9" id="KW-1185">Reference proteome</keyword>
<dbReference type="NCBIfam" id="NF006846">
    <property type="entry name" value="PRK09358.1-1"/>
    <property type="match status" value="1"/>
</dbReference>
<comment type="similarity">
    <text evidence="2">Belongs to the metallo-dependent hydrolases superfamily. Adenosine and AMP deaminases family.</text>
</comment>
<accession>A0A0P6XI31</accession>
<organism evidence="8 9">
    <name type="scientific">Levilinea saccharolytica</name>
    <dbReference type="NCBI Taxonomy" id="229921"/>
    <lineage>
        <taxon>Bacteria</taxon>
        <taxon>Bacillati</taxon>
        <taxon>Chloroflexota</taxon>
        <taxon>Anaerolineae</taxon>
        <taxon>Anaerolineales</taxon>
        <taxon>Anaerolineaceae</taxon>
        <taxon>Levilinea</taxon>
    </lineage>
</organism>
<feature type="domain" description="Adenosine deaminase" evidence="7">
    <location>
        <begin position="7"/>
        <end position="327"/>
    </location>
</feature>
<dbReference type="STRING" id="229921.ADN01_13600"/>
<dbReference type="PANTHER" id="PTHR11409:SF43">
    <property type="entry name" value="ADENOSINE DEAMINASE"/>
    <property type="match status" value="1"/>
</dbReference>
<proteinExistence type="inferred from homology"/>
<name>A0A0P6XI31_9CHLR</name>
<reference evidence="8 9" key="1">
    <citation type="submission" date="2015-07" db="EMBL/GenBank/DDBJ databases">
        <title>Genome sequence of Levilinea saccharolytica DSM 16555.</title>
        <authorList>
            <person name="Hemp J."/>
            <person name="Ward L.M."/>
            <person name="Pace L.A."/>
            <person name="Fischer W.W."/>
        </authorList>
    </citation>
    <scope>NUCLEOTIDE SEQUENCE [LARGE SCALE GENOMIC DNA]</scope>
    <source>
        <strain evidence="8 9">KIBI-1</strain>
    </source>
</reference>
<dbReference type="GO" id="GO:0004000">
    <property type="term" value="F:adenosine deaminase activity"/>
    <property type="evidence" value="ECO:0007669"/>
    <property type="project" value="UniProtKB-ARBA"/>
</dbReference>
<dbReference type="NCBIfam" id="TIGR01430">
    <property type="entry name" value="aden_deam"/>
    <property type="match status" value="1"/>
</dbReference>
<evidence type="ECO:0000313" key="9">
    <source>
        <dbReference type="Proteomes" id="UP000050501"/>
    </source>
</evidence>
<evidence type="ECO:0000256" key="1">
    <source>
        <dbReference type="ARBA" id="ARBA00001947"/>
    </source>
</evidence>
<dbReference type="GO" id="GO:0046103">
    <property type="term" value="P:inosine biosynthetic process"/>
    <property type="evidence" value="ECO:0007669"/>
    <property type="project" value="TreeGrafter"/>
</dbReference>
<dbReference type="GO" id="GO:0005829">
    <property type="term" value="C:cytosol"/>
    <property type="evidence" value="ECO:0007669"/>
    <property type="project" value="TreeGrafter"/>
</dbReference>
<evidence type="ECO:0000256" key="4">
    <source>
        <dbReference type="ARBA" id="ARBA00022723"/>
    </source>
</evidence>
<dbReference type="PANTHER" id="PTHR11409">
    <property type="entry name" value="ADENOSINE DEAMINASE"/>
    <property type="match status" value="1"/>
</dbReference>
<dbReference type="InterPro" id="IPR001365">
    <property type="entry name" value="A_deaminase_dom"/>
</dbReference>
<dbReference type="InterPro" id="IPR032466">
    <property type="entry name" value="Metal_Hydrolase"/>
</dbReference>
<dbReference type="PATRIC" id="fig|229921.5.peg.857"/>
<dbReference type="InterPro" id="IPR006330">
    <property type="entry name" value="Ado/ade_deaminase"/>
</dbReference>
<dbReference type="FunFam" id="3.20.20.140:FF:000009">
    <property type="entry name" value="Adenosine deaminase"/>
    <property type="match status" value="1"/>
</dbReference>
<keyword evidence="6" id="KW-0862">Zinc</keyword>
<keyword evidence="5" id="KW-0378">Hydrolase</keyword>
<dbReference type="GO" id="GO:0043103">
    <property type="term" value="P:hypoxanthine salvage"/>
    <property type="evidence" value="ECO:0007669"/>
    <property type="project" value="TreeGrafter"/>
</dbReference>
<evidence type="ECO:0000256" key="5">
    <source>
        <dbReference type="ARBA" id="ARBA00022801"/>
    </source>
</evidence>
<evidence type="ECO:0000259" key="7">
    <source>
        <dbReference type="Pfam" id="PF00962"/>
    </source>
</evidence>
<dbReference type="EMBL" id="LGCM01000046">
    <property type="protein sequence ID" value="KPL79775.1"/>
    <property type="molecule type" value="Genomic_DNA"/>
</dbReference>
<sequence>MIDPTFPLVELHRHLDGAVRLETILDLGRQHNLPLPAWEVETLRPYVQVTDPQPGVMAFLTKFEWMVGVLVDYDACRRIAYENVEDAKREGLAYIELRFSPGFMALAHGLQAEGVTEAIVDGVQAGQRDFGVRANLIGILSRTYGVEAAERELEALLTQREHITALDLAGDEAHFPAPWFREHFRRARSAGWRITAHAGESDGPDSIWNALSELGAERIGHGVRALEDPVLMETLARLRVGIESSLTSNVQTSTVPDYPSHPLRRFLEAGLCATINTDDPGISGIDLPHEYNVAAPAAGLTPEMIRQAQYNALEAAFLTEEEKQALKTAAARGAHA</sequence>